<dbReference type="Gene3D" id="3.40.630.40">
    <property type="entry name" value="Zn-dependent exopeptidases"/>
    <property type="match status" value="1"/>
</dbReference>
<evidence type="ECO:0000313" key="3">
    <source>
        <dbReference type="Proteomes" id="UP000003835"/>
    </source>
</evidence>
<dbReference type="eggNOG" id="COG0860">
    <property type="taxonomic scope" value="Bacteria"/>
</dbReference>
<evidence type="ECO:0000259" key="1">
    <source>
        <dbReference type="SMART" id="SM00646"/>
    </source>
</evidence>
<accession>B4VML8</accession>
<sequence>MTKAVGTRVISKLKSLGHQVVDCTPSRAWSVSNSLQQRCNTANNNRVDQFISIHFNAFNGKAKGAEVFAISNTGKDMAKPVLDNIVELGYFNRGIKDGSHLYVLRNTAMPAILVECCFCDNQEDMDRYDAEAVANAIVKGLTGQTASPTIPLSQNPIVDLQKALNRLKIRSPKGTPLKEDGSNEADTKAALKTFQAIVGVTPTGTADAKTWQIINQILAMPVLRENHATGFVVKYLQRRIGATPDGIYGSGTAGAVKRFQQQQGITADGIIGAQSWSKILAD</sequence>
<dbReference type="Gene3D" id="1.10.101.10">
    <property type="entry name" value="PGBD-like superfamily/PGBD"/>
    <property type="match status" value="2"/>
</dbReference>
<dbReference type="HOGENOM" id="CLU_080673_0_0_3"/>
<dbReference type="SUPFAM" id="SSF47090">
    <property type="entry name" value="PGBD-like"/>
    <property type="match status" value="2"/>
</dbReference>
<dbReference type="PANTHER" id="PTHR30032:SF1">
    <property type="entry name" value="N-ACETYLMURAMOYL-L-ALANINE AMIDASE LYTC"/>
    <property type="match status" value="1"/>
</dbReference>
<dbReference type="GO" id="GO:0008745">
    <property type="term" value="F:N-acetylmuramoyl-L-alanine amidase activity"/>
    <property type="evidence" value="ECO:0007669"/>
    <property type="project" value="InterPro"/>
</dbReference>
<dbReference type="SMART" id="SM00646">
    <property type="entry name" value="Ami_3"/>
    <property type="match status" value="1"/>
</dbReference>
<dbReference type="InterPro" id="IPR002508">
    <property type="entry name" value="MurNAc-LAA_cat"/>
</dbReference>
<feature type="domain" description="MurNAc-LAA" evidence="1">
    <location>
        <begin position="39"/>
        <end position="142"/>
    </location>
</feature>
<dbReference type="InterPro" id="IPR002477">
    <property type="entry name" value="Peptidoglycan-bd-like"/>
</dbReference>
<gene>
    <name evidence="2" type="ORF">MC7420_1691</name>
</gene>
<dbReference type="InterPro" id="IPR036365">
    <property type="entry name" value="PGBD-like_sf"/>
</dbReference>
<dbReference type="AlphaFoldDB" id="B4VML8"/>
<dbReference type="CDD" id="cd02696">
    <property type="entry name" value="MurNAc-LAA"/>
    <property type="match status" value="1"/>
</dbReference>
<dbReference type="GO" id="GO:0009253">
    <property type="term" value="P:peptidoglycan catabolic process"/>
    <property type="evidence" value="ECO:0007669"/>
    <property type="project" value="InterPro"/>
</dbReference>
<organism evidence="2 3">
    <name type="scientific">Coleofasciculus chthonoplastes PCC 7420</name>
    <dbReference type="NCBI Taxonomy" id="118168"/>
    <lineage>
        <taxon>Bacteria</taxon>
        <taxon>Bacillati</taxon>
        <taxon>Cyanobacteriota</taxon>
        <taxon>Cyanophyceae</taxon>
        <taxon>Coleofasciculales</taxon>
        <taxon>Coleofasciculaceae</taxon>
        <taxon>Coleofasciculus</taxon>
    </lineage>
</organism>
<dbReference type="Pfam" id="PF01520">
    <property type="entry name" value="Amidase_3"/>
    <property type="match status" value="1"/>
</dbReference>
<dbReference type="EMBL" id="DS989845">
    <property type="protein sequence ID" value="EDX76688.1"/>
    <property type="molecule type" value="Genomic_DNA"/>
</dbReference>
<reference evidence="2 3" key="1">
    <citation type="submission" date="2008-07" db="EMBL/GenBank/DDBJ databases">
        <authorList>
            <person name="Tandeau de Marsac N."/>
            <person name="Ferriera S."/>
            <person name="Johnson J."/>
            <person name="Kravitz S."/>
            <person name="Beeson K."/>
            <person name="Sutton G."/>
            <person name="Rogers Y.-H."/>
            <person name="Friedman R."/>
            <person name="Frazier M."/>
            <person name="Venter J.C."/>
        </authorList>
    </citation>
    <scope>NUCLEOTIDE SEQUENCE [LARGE SCALE GENOMIC DNA]</scope>
    <source>
        <strain evidence="2 3">PCC 7420</strain>
    </source>
</reference>
<keyword evidence="3" id="KW-1185">Reference proteome</keyword>
<dbReference type="Proteomes" id="UP000003835">
    <property type="component" value="Unassembled WGS sequence"/>
</dbReference>
<dbReference type="Pfam" id="PF01471">
    <property type="entry name" value="PG_binding_1"/>
    <property type="match status" value="2"/>
</dbReference>
<dbReference type="InterPro" id="IPR036366">
    <property type="entry name" value="PGBDSf"/>
</dbReference>
<name>B4VML8_9CYAN</name>
<dbReference type="PANTHER" id="PTHR30032">
    <property type="entry name" value="N-ACETYLMURAMOYL-L-ALANINE AMIDASE-RELATED"/>
    <property type="match status" value="1"/>
</dbReference>
<dbReference type="InterPro" id="IPR051922">
    <property type="entry name" value="Bact_Sporulation_Assoc"/>
</dbReference>
<evidence type="ECO:0000313" key="2">
    <source>
        <dbReference type="EMBL" id="EDX76688.1"/>
    </source>
</evidence>
<dbReference type="SUPFAM" id="SSF53187">
    <property type="entry name" value="Zn-dependent exopeptidases"/>
    <property type="match status" value="1"/>
</dbReference>
<dbReference type="STRING" id="118168.MC7420_1691"/>
<proteinExistence type="predicted"/>
<protein>
    <submittedName>
        <fullName evidence="2">Putative peptidoglycan binding domain protein</fullName>
    </submittedName>
</protein>
<dbReference type="eggNOG" id="COG3409">
    <property type="taxonomic scope" value="Bacteria"/>
</dbReference>